<gene>
    <name evidence="2" type="ORF">M9458_025547</name>
</gene>
<comment type="caution">
    <text evidence="2">The sequence shown here is derived from an EMBL/GenBank/DDBJ whole genome shotgun (WGS) entry which is preliminary data.</text>
</comment>
<accession>A0ABD0Q1C5</accession>
<dbReference type="AlphaFoldDB" id="A0ABD0Q1C5"/>
<protein>
    <submittedName>
        <fullName evidence="2">Uncharacterized protein</fullName>
    </submittedName>
</protein>
<dbReference type="EMBL" id="JAMKFB020000012">
    <property type="protein sequence ID" value="KAL0180105.1"/>
    <property type="molecule type" value="Genomic_DNA"/>
</dbReference>
<sequence>GPVELGDSASSFQRSTNMTETNENVLTSATSQNFTGSQSRLTDTSENDVSI</sequence>
<feature type="region of interest" description="Disordered" evidence="1">
    <location>
        <begin position="1"/>
        <end position="51"/>
    </location>
</feature>
<proteinExistence type="predicted"/>
<name>A0ABD0Q1C5_CIRMR</name>
<feature type="non-terminal residue" evidence="2">
    <location>
        <position position="51"/>
    </location>
</feature>
<evidence type="ECO:0000256" key="1">
    <source>
        <dbReference type="SAM" id="MobiDB-lite"/>
    </source>
</evidence>
<feature type="non-terminal residue" evidence="2">
    <location>
        <position position="1"/>
    </location>
</feature>
<reference evidence="2 3" key="1">
    <citation type="submission" date="2024-05" db="EMBL/GenBank/DDBJ databases">
        <title>Genome sequencing and assembly of Indian major carp, Cirrhinus mrigala (Hamilton, 1822).</title>
        <authorList>
            <person name="Mohindra V."/>
            <person name="Chowdhury L.M."/>
            <person name="Lal K."/>
            <person name="Jena J.K."/>
        </authorList>
    </citation>
    <scope>NUCLEOTIDE SEQUENCE [LARGE SCALE GENOMIC DNA]</scope>
    <source>
        <strain evidence="2">CM1030</strain>
        <tissue evidence="2">Blood</tissue>
    </source>
</reference>
<evidence type="ECO:0000313" key="3">
    <source>
        <dbReference type="Proteomes" id="UP001529510"/>
    </source>
</evidence>
<evidence type="ECO:0000313" key="2">
    <source>
        <dbReference type="EMBL" id="KAL0180105.1"/>
    </source>
</evidence>
<dbReference type="Proteomes" id="UP001529510">
    <property type="component" value="Unassembled WGS sequence"/>
</dbReference>
<feature type="compositionally biased region" description="Polar residues" evidence="1">
    <location>
        <begin position="8"/>
        <end position="51"/>
    </location>
</feature>
<organism evidence="2 3">
    <name type="scientific">Cirrhinus mrigala</name>
    <name type="common">Mrigala</name>
    <dbReference type="NCBI Taxonomy" id="683832"/>
    <lineage>
        <taxon>Eukaryota</taxon>
        <taxon>Metazoa</taxon>
        <taxon>Chordata</taxon>
        <taxon>Craniata</taxon>
        <taxon>Vertebrata</taxon>
        <taxon>Euteleostomi</taxon>
        <taxon>Actinopterygii</taxon>
        <taxon>Neopterygii</taxon>
        <taxon>Teleostei</taxon>
        <taxon>Ostariophysi</taxon>
        <taxon>Cypriniformes</taxon>
        <taxon>Cyprinidae</taxon>
        <taxon>Labeoninae</taxon>
        <taxon>Labeonini</taxon>
        <taxon>Cirrhinus</taxon>
    </lineage>
</organism>
<keyword evidence="3" id="KW-1185">Reference proteome</keyword>